<evidence type="ECO:0000313" key="4">
    <source>
        <dbReference type="EMBL" id="CAL1536705.1"/>
    </source>
</evidence>
<accession>A0AAV2HRG3</accession>
<dbReference type="Gene3D" id="1.25.40.420">
    <property type="match status" value="1"/>
</dbReference>
<protein>
    <recommendedName>
        <fullName evidence="3">BTB domain-containing protein</fullName>
    </recommendedName>
</protein>
<dbReference type="InterPro" id="IPR000210">
    <property type="entry name" value="BTB/POZ_dom"/>
</dbReference>
<evidence type="ECO:0000256" key="1">
    <source>
        <dbReference type="ARBA" id="ARBA00022441"/>
    </source>
</evidence>
<dbReference type="Pfam" id="PF01419">
    <property type="entry name" value="Jacalin"/>
    <property type="match status" value="1"/>
</dbReference>
<dbReference type="Pfam" id="PF07707">
    <property type="entry name" value="BACK"/>
    <property type="match status" value="1"/>
</dbReference>
<dbReference type="Gene3D" id="2.100.10.30">
    <property type="entry name" value="Jacalin-like lectin domain"/>
    <property type="match status" value="1"/>
</dbReference>
<evidence type="ECO:0000313" key="5">
    <source>
        <dbReference type="Proteomes" id="UP001497497"/>
    </source>
</evidence>
<dbReference type="SMART" id="SM00225">
    <property type="entry name" value="BTB"/>
    <property type="match status" value="1"/>
</dbReference>
<reference evidence="4 5" key="1">
    <citation type="submission" date="2024-04" db="EMBL/GenBank/DDBJ databases">
        <authorList>
            <consortium name="Genoscope - CEA"/>
            <person name="William W."/>
        </authorList>
    </citation>
    <scope>NUCLEOTIDE SEQUENCE [LARGE SCALE GENOMIC DNA]</scope>
</reference>
<evidence type="ECO:0000259" key="3">
    <source>
        <dbReference type="PROSITE" id="PS50097"/>
    </source>
</evidence>
<dbReference type="Proteomes" id="UP001497497">
    <property type="component" value="Unassembled WGS sequence"/>
</dbReference>
<keyword evidence="1" id="KW-0880">Kelch repeat</keyword>
<comment type="caution">
    <text evidence="4">The sequence shown here is derived from an EMBL/GenBank/DDBJ whole genome shotgun (WGS) entry which is preliminary data.</text>
</comment>
<dbReference type="Pfam" id="PF00651">
    <property type="entry name" value="BTB"/>
    <property type="match status" value="1"/>
</dbReference>
<keyword evidence="2" id="KW-0677">Repeat</keyword>
<dbReference type="AlphaFoldDB" id="A0AAV2HRG3"/>
<dbReference type="SMART" id="SM00875">
    <property type="entry name" value="BACK"/>
    <property type="match status" value="1"/>
</dbReference>
<dbReference type="InterPro" id="IPR001229">
    <property type="entry name" value="Jacalin-like_lectin_dom"/>
</dbReference>
<dbReference type="InterPro" id="IPR011333">
    <property type="entry name" value="SKP1/BTB/POZ_sf"/>
</dbReference>
<sequence length="495" mass="56584">MASSSKKIKLLEEKEYSGLSGRRICNLSQRPKVFEPGPTMSQDGSDVDNENVQNRQHRLFEVAFQSWKSGLYTDVTFLIDQEKFPAHRLVMVALSDYFSALFKNSEKESGDITLHNISPEDFAIILKFAYTGQVDVTSDNVQSVLTAADYYRIDTMKKECSKFMASSLDVDNVCDVLMFAIKYSLPSLEEQSLAFLRQNLESIFKTEGFFQILDPLYLAKILEDDNLVLYNNKVLLKSAEREILVLNTVLQFLTARRIDDPSVFQRLIRAVRFPFIPEDALNHCLDNFEKIEMDLHEDIRLREAVEAERVAAEVPESWSRPRKFTSPEIYNTGRRKRYAAGGQIQRSPEPPGHLVEDLNLEIHRIDLWIRLWDGRPVIGGLQIRYRDPNSGHLCPSVYEKGECQQGIEHHYVELQKNEFITKVIIGSGYLVDRLGFETNLGRDYGPFGGPGGSEQREVAPDSPFSYLFDINCDSTSTQGADAVFNLMLRWVAFKE</sequence>
<dbReference type="PROSITE" id="PS50097">
    <property type="entry name" value="BTB"/>
    <property type="match status" value="1"/>
</dbReference>
<feature type="domain" description="BTB" evidence="3">
    <location>
        <begin position="73"/>
        <end position="138"/>
    </location>
</feature>
<organism evidence="4 5">
    <name type="scientific">Lymnaea stagnalis</name>
    <name type="common">Great pond snail</name>
    <name type="synonym">Helix stagnalis</name>
    <dbReference type="NCBI Taxonomy" id="6523"/>
    <lineage>
        <taxon>Eukaryota</taxon>
        <taxon>Metazoa</taxon>
        <taxon>Spiralia</taxon>
        <taxon>Lophotrochozoa</taxon>
        <taxon>Mollusca</taxon>
        <taxon>Gastropoda</taxon>
        <taxon>Heterobranchia</taxon>
        <taxon>Euthyneura</taxon>
        <taxon>Panpulmonata</taxon>
        <taxon>Hygrophila</taxon>
        <taxon>Lymnaeoidea</taxon>
        <taxon>Lymnaeidae</taxon>
        <taxon>Lymnaea</taxon>
    </lineage>
</organism>
<dbReference type="SUPFAM" id="SSF51101">
    <property type="entry name" value="Mannose-binding lectins"/>
    <property type="match status" value="1"/>
</dbReference>
<name>A0AAV2HRG3_LYMST</name>
<gene>
    <name evidence="4" type="ORF">GSLYS_00010618001</name>
</gene>
<dbReference type="PANTHER" id="PTHR45632:SF3">
    <property type="entry name" value="KELCH-LIKE PROTEIN 32"/>
    <property type="match status" value="1"/>
</dbReference>
<dbReference type="SUPFAM" id="SSF54695">
    <property type="entry name" value="POZ domain"/>
    <property type="match status" value="1"/>
</dbReference>
<dbReference type="CDD" id="cd18186">
    <property type="entry name" value="BTB_POZ_ZBTB_KLHL-like"/>
    <property type="match status" value="1"/>
</dbReference>
<dbReference type="InterPro" id="IPR011705">
    <property type="entry name" value="BACK"/>
</dbReference>
<dbReference type="PANTHER" id="PTHR45632">
    <property type="entry name" value="LD33804P"/>
    <property type="match status" value="1"/>
</dbReference>
<dbReference type="EMBL" id="CAXITT010000237">
    <property type="protein sequence ID" value="CAL1536705.1"/>
    <property type="molecule type" value="Genomic_DNA"/>
</dbReference>
<dbReference type="CDD" id="cd14733">
    <property type="entry name" value="BACK"/>
    <property type="match status" value="1"/>
</dbReference>
<dbReference type="Gene3D" id="3.30.710.10">
    <property type="entry name" value="Potassium Channel Kv1.1, Chain A"/>
    <property type="match status" value="1"/>
</dbReference>
<proteinExistence type="predicted"/>
<evidence type="ECO:0000256" key="2">
    <source>
        <dbReference type="ARBA" id="ARBA00022737"/>
    </source>
</evidence>
<keyword evidence="5" id="KW-1185">Reference proteome</keyword>
<dbReference type="InterPro" id="IPR036404">
    <property type="entry name" value="Jacalin-like_lectin_dom_sf"/>
</dbReference>